<protein>
    <submittedName>
        <fullName evidence="1">Uncharacterized protein</fullName>
    </submittedName>
</protein>
<evidence type="ECO:0000313" key="1">
    <source>
        <dbReference type="EMBL" id="CDW48199.1"/>
    </source>
</evidence>
<dbReference type="AlphaFoldDB" id="A0A0K2VCH6"/>
<reference evidence="1" key="1">
    <citation type="submission" date="2014-05" db="EMBL/GenBank/DDBJ databases">
        <authorList>
            <person name="Chronopoulou M."/>
        </authorList>
    </citation>
    <scope>NUCLEOTIDE SEQUENCE</scope>
    <source>
        <tissue evidence="1">Whole organism</tissue>
    </source>
</reference>
<organism evidence="1">
    <name type="scientific">Lepeophtheirus salmonis</name>
    <name type="common">Salmon louse</name>
    <name type="synonym">Caligus salmonis</name>
    <dbReference type="NCBI Taxonomy" id="72036"/>
    <lineage>
        <taxon>Eukaryota</taxon>
        <taxon>Metazoa</taxon>
        <taxon>Ecdysozoa</taxon>
        <taxon>Arthropoda</taxon>
        <taxon>Crustacea</taxon>
        <taxon>Multicrustacea</taxon>
        <taxon>Hexanauplia</taxon>
        <taxon>Copepoda</taxon>
        <taxon>Siphonostomatoida</taxon>
        <taxon>Caligidae</taxon>
        <taxon>Lepeophtheirus</taxon>
    </lineage>
</organism>
<proteinExistence type="predicted"/>
<accession>A0A0K2VCH6</accession>
<dbReference type="EMBL" id="HACA01030838">
    <property type="protein sequence ID" value="CDW48199.1"/>
    <property type="molecule type" value="Transcribed_RNA"/>
</dbReference>
<name>A0A0K2VCH6_LEPSM</name>
<sequence length="33" mass="3928">MYGITNSQLHFNLALKLKDMEGNKVKLHQRRSR</sequence>